<dbReference type="RefSeq" id="WP_090629408.1">
    <property type="nucleotide sequence ID" value="NZ_FOQO01000010.1"/>
</dbReference>
<protein>
    <recommendedName>
        <fullName evidence="1">DUF4440 domain-containing protein</fullName>
    </recommendedName>
</protein>
<dbReference type="Gene3D" id="3.10.450.50">
    <property type="match status" value="1"/>
</dbReference>
<proteinExistence type="predicted"/>
<keyword evidence="3" id="KW-1185">Reference proteome</keyword>
<dbReference type="AlphaFoldDB" id="A0A1I3RIW2"/>
<evidence type="ECO:0000259" key="1">
    <source>
        <dbReference type="Pfam" id="PF14534"/>
    </source>
</evidence>
<dbReference type="Proteomes" id="UP000198670">
    <property type="component" value="Unassembled WGS sequence"/>
</dbReference>
<evidence type="ECO:0000313" key="3">
    <source>
        <dbReference type="Proteomes" id="UP000198670"/>
    </source>
</evidence>
<dbReference type="InterPro" id="IPR027843">
    <property type="entry name" value="DUF4440"/>
</dbReference>
<gene>
    <name evidence="2" type="ORF">SAMN05444682_11015</name>
</gene>
<sequence length="146" mass="15773">MKVNKAVSLLAICAIVPSLSIGQPSEVREVEQAVQALTQAMIDADGPTLRKLTAEALSYGHSSGKIETQSEFVETLVTGISVFENIQLENQTVEVVDNTAIVRHIFEAKTNDKGKGRGTVKLSILLVWVKDGTQWVLLARQAVKGS</sequence>
<dbReference type="SUPFAM" id="SSF54427">
    <property type="entry name" value="NTF2-like"/>
    <property type="match status" value="1"/>
</dbReference>
<dbReference type="Pfam" id="PF14534">
    <property type="entry name" value="DUF4440"/>
    <property type="match status" value="1"/>
</dbReference>
<dbReference type="InterPro" id="IPR032710">
    <property type="entry name" value="NTF2-like_dom_sf"/>
</dbReference>
<dbReference type="OrthoDB" id="5383110at2"/>
<accession>A0A1I3RIW2</accession>
<evidence type="ECO:0000313" key="2">
    <source>
        <dbReference type="EMBL" id="SFJ46215.1"/>
    </source>
</evidence>
<dbReference type="STRING" id="1477437.SAMN05444682_11015"/>
<name>A0A1I3RIW2_9SPHI</name>
<organism evidence="2 3">
    <name type="scientific">Parapedobacter indicus</name>
    <dbReference type="NCBI Taxonomy" id="1477437"/>
    <lineage>
        <taxon>Bacteria</taxon>
        <taxon>Pseudomonadati</taxon>
        <taxon>Bacteroidota</taxon>
        <taxon>Sphingobacteriia</taxon>
        <taxon>Sphingobacteriales</taxon>
        <taxon>Sphingobacteriaceae</taxon>
        <taxon>Parapedobacter</taxon>
    </lineage>
</organism>
<feature type="domain" description="DUF4440" evidence="1">
    <location>
        <begin position="31"/>
        <end position="137"/>
    </location>
</feature>
<reference evidence="2 3" key="1">
    <citation type="submission" date="2016-10" db="EMBL/GenBank/DDBJ databases">
        <authorList>
            <person name="de Groot N.N."/>
        </authorList>
    </citation>
    <scope>NUCLEOTIDE SEQUENCE [LARGE SCALE GENOMIC DNA]</scope>
    <source>
        <strain evidence="2 3">RK1</strain>
    </source>
</reference>
<dbReference type="EMBL" id="FOQO01000010">
    <property type="protein sequence ID" value="SFJ46215.1"/>
    <property type="molecule type" value="Genomic_DNA"/>
</dbReference>